<evidence type="ECO:0000259" key="2">
    <source>
        <dbReference type="Pfam" id="PF18962"/>
    </source>
</evidence>
<keyword evidence="1" id="KW-0732">Signal</keyword>
<dbReference type="NCBIfam" id="TIGR04183">
    <property type="entry name" value="Por_Secre_tail"/>
    <property type="match status" value="1"/>
</dbReference>
<dbReference type="InterPro" id="IPR026444">
    <property type="entry name" value="Secre_tail"/>
</dbReference>
<sequence>MNKLLLFGAVLCSILTISTKAQSEQAELRVTGNAGGTMQSSSYMVDFTVGEVITDAFQGATVMLTQGFHQSDLGSASTEQGIVSGIDEEEEFQDEELSVYPNPFKKTINIAYSFAKELAMDVSVTDITGRVVMNYSDYYNSGTQQLDLSLYPKGIYFIKFYNQENQKLRTFKIIKS</sequence>
<evidence type="ECO:0000313" key="3">
    <source>
        <dbReference type="EMBL" id="RKD92875.1"/>
    </source>
</evidence>
<dbReference type="EMBL" id="RAPN01000001">
    <property type="protein sequence ID" value="RKD92875.1"/>
    <property type="molecule type" value="Genomic_DNA"/>
</dbReference>
<accession>A0A419WBM6</accession>
<protein>
    <submittedName>
        <fullName evidence="3">Putative secreted protein (Por secretion system target)</fullName>
    </submittedName>
</protein>
<reference evidence="3 4" key="1">
    <citation type="submission" date="2018-09" db="EMBL/GenBank/DDBJ databases">
        <title>Genomic Encyclopedia of Archaeal and Bacterial Type Strains, Phase II (KMG-II): from individual species to whole genera.</title>
        <authorList>
            <person name="Goeker M."/>
        </authorList>
    </citation>
    <scope>NUCLEOTIDE SEQUENCE [LARGE SCALE GENOMIC DNA]</scope>
    <source>
        <strain evidence="3 4">DSM 27148</strain>
    </source>
</reference>
<keyword evidence="4" id="KW-1185">Reference proteome</keyword>
<evidence type="ECO:0000313" key="4">
    <source>
        <dbReference type="Proteomes" id="UP000283387"/>
    </source>
</evidence>
<dbReference type="AlphaFoldDB" id="A0A419WBM6"/>
<feature type="chain" id="PRO_5019430785" evidence="1">
    <location>
        <begin position="24"/>
        <end position="176"/>
    </location>
</feature>
<name>A0A419WBM6_9BACT</name>
<proteinExistence type="predicted"/>
<feature type="signal peptide" evidence="1">
    <location>
        <begin position="1"/>
        <end position="23"/>
    </location>
</feature>
<dbReference type="OrthoDB" id="9757809at2"/>
<evidence type="ECO:0000256" key="1">
    <source>
        <dbReference type="SAM" id="SignalP"/>
    </source>
</evidence>
<organism evidence="3 4">
    <name type="scientific">Mangrovibacterium diazotrophicum</name>
    <dbReference type="NCBI Taxonomy" id="1261403"/>
    <lineage>
        <taxon>Bacteria</taxon>
        <taxon>Pseudomonadati</taxon>
        <taxon>Bacteroidota</taxon>
        <taxon>Bacteroidia</taxon>
        <taxon>Marinilabiliales</taxon>
        <taxon>Prolixibacteraceae</taxon>
        <taxon>Mangrovibacterium</taxon>
    </lineage>
</organism>
<feature type="domain" description="Secretion system C-terminal sorting" evidence="2">
    <location>
        <begin position="99"/>
        <end position="171"/>
    </location>
</feature>
<gene>
    <name evidence="3" type="ORF">BC643_3252</name>
</gene>
<dbReference type="Pfam" id="PF18962">
    <property type="entry name" value="Por_Secre_tail"/>
    <property type="match status" value="1"/>
</dbReference>
<comment type="caution">
    <text evidence="3">The sequence shown here is derived from an EMBL/GenBank/DDBJ whole genome shotgun (WGS) entry which is preliminary data.</text>
</comment>
<dbReference type="RefSeq" id="WP_120274046.1">
    <property type="nucleotide sequence ID" value="NZ_RAPN01000001.1"/>
</dbReference>
<dbReference type="Proteomes" id="UP000283387">
    <property type="component" value="Unassembled WGS sequence"/>
</dbReference>